<keyword evidence="2" id="KW-0812">Transmembrane</keyword>
<feature type="transmembrane region" description="Helical" evidence="2">
    <location>
        <begin position="6"/>
        <end position="22"/>
    </location>
</feature>
<organism evidence="4 5">
    <name type="scientific">Anoxybacillus flavithermus AK1</name>
    <dbReference type="NCBI Taxonomy" id="1297581"/>
    <lineage>
        <taxon>Bacteria</taxon>
        <taxon>Bacillati</taxon>
        <taxon>Bacillota</taxon>
        <taxon>Bacilli</taxon>
        <taxon>Bacillales</taxon>
        <taxon>Anoxybacillaceae</taxon>
        <taxon>Anoxybacillus</taxon>
    </lineage>
</organism>
<dbReference type="PANTHER" id="PTHR42852:SF13">
    <property type="entry name" value="PROTEIN DIPZ"/>
    <property type="match status" value="1"/>
</dbReference>
<dbReference type="InterPro" id="IPR000866">
    <property type="entry name" value="AhpC/TSA"/>
</dbReference>
<feature type="domain" description="Thioredoxin" evidence="3">
    <location>
        <begin position="30"/>
        <end position="165"/>
    </location>
</feature>
<dbReference type="InterPro" id="IPR036249">
    <property type="entry name" value="Thioredoxin-like_sf"/>
</dbReference>
<dbReference type="InterPro" id="IPR050553">
    <property type="entry name" value="Thioredoxin_ResA/DsbE_sf"/>
</dbReference>
<reference evidence="4 5" key="1">
    <citation type="submission" date="2013-03" db="EMBL/GenBank/DDBJ databases">
        <title>Assembly of a new bacterial strain Anoxybacillus flavithermus AK1.</title>
        <authorList>
            <person name="Rajan I."/>
            <person name="PoliReddy D."/>
            <person name="Sugumar T."/>
            <person name="Rathinam K."/>
            <person name="Alqarawi S."/>
            <person name="Khalil A.B."/>
            <person name="Sivakumar N."/>
        </authorList>
    </citation>
    <scope>NUCLEOTIDE SEQUENCE [LARGE SCALE GENOMIC DNA]</scope>
    <source>
        <strain evidence="4 5">AK1</strain>
    </source>
</reference>
<dbReference type="Gene3D" id="3.40.30.10">
    <property type="entry name" value="Glutaredoxin"/>
    <property type="match status" value="1"/>
</dbReference>
<dbReference type="InterPro" id="IPR013766">
    <property type="entry name" value="Thioredoxin_domain"/>
</dbReference>
<gene>
    <name evidence="4" type="ORF">H919_01015</name>
</gene>
<dbReference type="SUPFAM" id="SSF52833">
    <property type="entry name" value="Thioredoxin-like"/>
    <property type="match status" value="1"/>
</dbReference>
<sequence length="165" mass="18958">MKRRTWWIGVVIMMAMATLIVVNKKKEEKLHVGDVVTGIELPTLDGEVWEVEKTRGKVTVLNFFATWCKPCEEELPELEAFHKDYNQANIFIISKGEPKSWVQQFVAKHQSSLPFLLDVDEKVAKRFQIVGQPETVIIDQNGIMREKIVGPVTKQVLIEKIEAIR</sequence>
<evidence type="ECO:0000259" key="3">
    <source>
        <dbReference type="PROSITE" id="PS51352"/>
    </source>
</evidence>
<dbReference type="PROSITE" id="PS51352">
    <property type="entry name" value="THIOREDOXIN_2"/>
    <property type="match status" value="1"/>
</dbReference>
<dbReference type="PANTHER" id="PTHR42852">
    <property type="entry name" value="THIOL:DISULFIDE INTERCHANGE PROTEIN DSBE"/>
    <property type="match status" value="1"/>
</dbReference>
<proteinExistence type="predicted"/>
<dbReference type="GO" id="GO:0016209">
    <property type="term" value="F:antioxidant activity"/>
    <property type="evidence" value="ECO:0007669"/>
    <property type="project" value="InterPro"/>
</dbReference>
<dbReference type="EMBL" id="APCD01000001">
    <property type="protein sequence ID" value="EMT47257.1"/>
    <property type="molecule type" value="Genomic_DNA"/>
</dbReference>
<evidence type="ECO:0000256" key="2">
    <source>
        <dbReference type="SAM" id="Phobius"/>
    </source>
</evidence>
<dbReference type="Pfam" id="PF00578">
    <property type="entry name" value="AhpC-TSA"/>
    <property type="match status" value="1"/>
</dbReference>
<dbReference type="Proteomes" id="UP000012085">
    <property type="component" value="Unassembled WGS sequence"/>
</dbReference>
<dbReference type="GO" id="GO:0016491">
    <property type="term" value="F:oxidoreductase activity"/>
    <property type="evidence" value="ECO:0007669"/>
    <property type="project" value="InterPro"/>
</dbReference>
<protein>
    <submittedName>
        <fullName evidence="4">Alkyl hydroperoxide reductase</fullName>
    </submittedName>
</protein>
<evidence type="ECO:0000256" key="1">
    <source>
        <dbReference type="ARBA" id="ARBA00023157"/>
    </source>
</evidence>
<evidence type="ECO:0000313" key="4">
    <source>
        <dbReference type="EMBL" id="EMT47257.1"/>
    </source>
</evidence>
<comment type="caution">
    <text evidence="4">The sequence shown here is derived from an EMBL/GenBank/DDBJ whole genome shotgun (WGS) entry which is preliminary data.</text>
</comment>
<dbReference type="RefSeq" id="WP_003394277.1">
    <property type="nucleotide sequence ID" value="NZ_APCD01000001.1"/>
</dbReference>
<evidence type="ECO:0000313" key="5">
    <source>
        <dbReference type="Proteomes" id="UP000012085"/>
    </source>
</evidence>
<name>M8D8Q5_9BACL</name>
<keyword evidence="1" id="KW-1015">Disulfide bond</keyword>
<keyword evidence="2" id="KW-0472">Membrane</keyword>
<keyword evidence="2" id="KW-1133">Transmembrane helix</keyword>
<dbReference type="CDD" id="cd02966">
    <property type="entry name" value="TlpA_like_family"/>
    <property type="match status" value="1"/>
</dbReference>
<accession>M8D8Q5</accession>
<dbReference type="PATRIC" id="fig|1297581.3.peg.211"/>
<dbReference type="AlphaFoldDB" id="M8D8Q5"/>
<reference evidence="4 5" key="2">
    <citation type="journal article" date="2015" name="Genome Announc.">
        <title>Genome Sequence of Anoxybacillus flavithermus Strain AK1, a Thermophile Isolated from a Hot Spring in Saudi Arabia.</title>
        <authorList>
            <person name="Khalil A."/>
            <person name="Sivakumar N."/>
            <person name="Qarawi S."/>
        </authorList>
    </citation>
    <scope>NUCLEOTIDE SEQUENCE [LARGE SCALE GENOMIC DNA]</scope>
    <source>
        <strain evidence="4 5">AK1</strain>
    </source>
</reference>